<dbReference type="Pfam" id="PF01209">
    <property type="entry name" value="Ubie_methyltran"/>
    <property type="match status" value="1"/>
</dbReference>
<dbReference type="PANTHER" id="PTHR44068">
    <property type="entry name" value="ZGC:194242"/>
    <property type="match status" value="1"/>
</dbReference>
<dbReference type="Proteomes" id="UP000310108">
    <property type="component" value="Unassembled WGS sequence"/>
</dbReference>
<dbReference type="GO" id="GO:0008168">
    <property type="term" value="F:methyltransferase activity"/>
    <property type="evidence" value="ECO:0007669"/>
    <property type="project" value="UniProtKB-KW"/>
</dbReference>
<proteinExistence type="predicted"/>
<dbReference type="EMBL" id="PJEX01000472">
    <property type="protein sequence ID" value="TKW49843.1"/>
    <property type="molecule type" value="Genomic_DNA"/>
</dbReference>
<comment type="caution">
    <text evidence="2">The sequence shown here is derived from an EMBL/GenBank/DDBJ whole genome shotgun (WGS) entry which is preliminary data.</text>
</comment>
<gene>
    <name evidence="2" type="primary">menG</name>
    <name evidence="2" type="ORF">CTA1_12830</name>
</gene>
<keyword evidence="2" id="KW-0489">Methyltransferase</keyword>
<dbReference type="InterPro" id="IPR050447">
    <property type="entry name" value="Erg6_SMT_methyltransf"/>
</dbReference>
<dbReference type="SUPFAM" id="SSF53335">
    <property type="entry name" value="S-adenosyl-L-methionine-dependent methyltransferases"/>
    <property type="match status" value="1"/>
</dbReference>
<keyword evidence="3" id="KW-1185">Reference proteome</keyword>
<feature type="region of interest" description="Disordered" evidence="1">
    <location>
        <begin position="1"/>
        <end position="33"/>
    </location>
</feature>
<evidence type="ECO:0000313" key="3">
    <source>
        <dbReference type="Proteomes" id="UP000310108"/>
    </source>
</evidence>
<reference evidence="2 3" key="1">
    <citation type="journal article" date="2019" name="PLoS ONE">
        <title>Comparative genome analysis indicates high evolutionary potential of pathogenicity genes in Colletotrichum tanaceti.</title>
        <authorList>
            <person name="Lelwala R.V."/>
            <person name="Korhonen P.K."/>
            <person name="Young N.D."/>
            <person name="Scott J.B."/>
            <person name="Ades P.A."/>
            <person name="Gasser R.B."/>
            <person name="Taylor P.W.J."/>
        </authorList>
    </citation>
    <scope>NUCLEOTIDE SEQUENCE [LARGE SCALE GENOMIC DNA]</scope>
    <source>
        <strain evidence="2">BRIP57314</strain>
    </source>
</reference>
<accession>A0A4U6X4H8</accession>
<dbReference type="GO" id="GO:0032259">
    <property type="term" value="P:methylation"/>
    <property type="evidence" value="ECO:0007669"/>
    <property type="project" value="UniProtKB-KW"/>
</dbReference>
<evidence type="ECO:0000313" key="2">
    <source>
        <dbReference type="EMBL" id="TKW49843.1"/>
    </source>
</evidence>
<evidence type="ECO:0000256" key="1">
    <source>
        <dbReference type="SAM" id="MobiDB-lite"/>
    </source>
</evidence>
<sequence length="327" mass="35950">MQDQTASETPSYSRRHSNPPVLNPAADKDNHTNVWTHPEVGRIYRNTEHVTAALVPPLLDACGLTEEAIASLKRPIEVLDMCCGAGVVSAQIQTILKRTGMANKGMVKLTCSDSSAGQMEYVKNRIQADGWVDSKVVKGDISCLPFESNSFDFVVVGAALMVVADPYTGLSELFRILKPGGRLATSTWGHEGWVAATCGAFADLSLPNQKPVPWPQESSDMTRLWSPGKWECDRFTAAMYNAAGFADVRSDTIPSPLLSFDSAEHFCTAYQTLHFGVMEKYWSKEQKEKLSPLLAETFIKYLRKKYDGGPFGFERSTVIASGTKPLK</sequence>
<protein>
    <submittedName>
        <fullName evidence="2">Demethylmenaquinone methyltransferase</fullName>
    </submittedName>
</protein>
<feature type="compositionally biased region" description="Polar residues" evidence="1">
    <location>
        <begin position="1"/>
        <end position="12"/>
    </location>
</feature>
<name>A0A4U6X4H8_9PEZI</name>
<dbReference type="Gene3D" id="3.40.50.150">
    <property type="entry name" value="Vaccinia Virus protein VP39"/>
    <property type="match status" value="1"/>
</dbReference>
<dbReference type="CDD" id="cd02440">
    <property type="entry name" value="AdoMet_MTases"/>
    <property type="match status" value="1"/>
</dbReference>
<keyword evidence="2" id="KW-0808">Transferase</keyword>
<dbReference type="PANTHER" id="PTHR44068:SF11">
    <property type="entry name" value="GERANYL DIPHOSPHATE 2-C-METHYLTRANSFERASE"/>
    <property type="match status" value="1"/>
</dbReference>
<dbReference type="InterPro" id="IPR029063">
    <property type="entry name" value="SAM-dependent_MTases_sf"/>
</dbReference>
<dbReference type="STRING" id="1306861.A0A4U6X4H8"/>
<dbReference type="AlphaFoldDB" id="A0A4U6X4H8"/>
<organism evidence="2 3">
    <name type="scientific">Colletotrichum tanaceti</name>
    <dbReference type="NCBI Taxonomy" id="1306861"/>
    <lineage>
        <taxon>Eukaryota</taxon>
        <taxon>Fungi</taxon>
        <taxon>Dikarya</taxon>
        <taxon>Ascomycota</taxon>
        <taxon>Pezizomycotina</taxon>
        <taxon>Sordariomycetes</taxon>
        <taxon>Hypocreomycetidae</taxon>
        <taxon>Glomerellales</taxon>
        <taxon>Glomerellaceae</taxon>
        <taxon>Colletotrichum</taxon>
        <taxon>Colletotrichum destructivum species complex</taxon>
    </lineage>
</organism>
<dbReference type="OrthoDB" id="66144at2759"/>